<dbReference type="PANTHER" id="PTHR38041:SF2">
    <property type="entry name" value="SECRETED CHORISMATE MUTASE"/>
    <property type="match status" value="1"/>
</dbReference>
<dbReference type="NCBIfam" id="TIGR01806">
    <property type="entry name" value="CM_mono2"/>
    <property type="match status" value="1"/>
</dbReference>
<comment type="caution">
    <text evidence="8">The sequence shown here is derived from an EMBL/GenBank/DDBJ whole genome shotgun (WGS) entry which is preliminary data.</text>
</comment>
<gene>
    <name evidence="8" type="ORF">QU481_01110</name>
</gene>
<keyword evidence="9" id="KW-1185">Reference proteome</keyword>
<dbReference type="InterPro" id="IPR008240">
    <property type="entry name" value="Chorismate_mutase_periplasmic"/>
</dbReference>
<dbReference type="PANTHER" id="PTHR38041">
    <property type="entry name" value="CHORISMATE MUTASE"/>
    <property type="match status" value="1"/>
</dbReference>
<feature type="domain" description="Chorismate mutase" evidence="7">
    <location>
        <begin position="9"/>
        <end position="100"/>
    </location>
</feature>
<evidence type="ECO:0000256" key="6">
    <source>
        <dbReference type="SAM" id="SignalP"/>
    </source>
</evidence>
<dbReference type="NCBIfam" id="NF006741">
    <property type="entry name" value="PRK09269.1"/>
    <property type="match status" value="1"/>
</dbReference>
<reference evidence="8" key="1">
    <citation type="submission" date="2023-06" db="EMBL/GenBank/DDBJ databases">
        <authorList>
            <person name="Zhang S."/>
        </authorList>
    </citation>
    <scope>NUCLEOTIDE SEQUENCE</scope>
    <source>
        <strain evidence="8">SG2303</strain>
    </source>
</reference>
<dbReference type="InterPro" id="IPR051331">
    <property type="entry name" value="Chorismate_mutase-related"/>
</dbReference>
<comment type="catalytic activity">
    <reaction evidence="5">
        <text>chorismate = prephenate</text>
        <dbReference type="Rhea" id="RHEA:13897"/>
        <dbReference type="ChEBI" id="CHEBI:29748"/>
        <dbReference type="ChEBI" id="CHEBI:29934"/>
        <dbReference type="EC" id="5.4.99.5"/>
    </reaction>
</comment>
<accession>A0ABT7XIA0</accession>
<dbReference type="Proteomes" id="UP001168540">
    <property type="component" value="Unassembled WGS sequence"/>
</dbReference>
<dbReference type="EMBL" id="JAUEDK010000002">
    <property type="protein sequence ID" value="MDN0073498.1"/>
    <property type="molecule type" value="Genomic_DNA"/>
</dbReference>
<evidence type="ECO:0000256" key="2">
    <source>
        <dbReference type="ARBA" id="ARBA00012404"/>
    </source>
</evidence>
<evidence type="ECO:0000256" key="5">
    <source>
        <dbReference type="PIRNR" id="PIRNR026640"/>
    </source>
</evidence>
<dbReference type="SUPFAM" id="SSF48600">
    <property type="entry name" value="Chorismate mutase II"/>
    <property type="match status" value="1"/>
</dbReference>
<evidence type="ECO:0000256" key="4">
    <source>
        <dbReference type="ARBA" id="ARBA00023235"/>
    </source>
</evidence>
<dbReference type="Pfam" id="PF01817">
    <property type="entry name" value="CM_2"/>
    <property type="match status" value="1"/>
</dbReference>
<dbReference type="PIRSF" id="PIRSF026640">
    <property type="entry name" value="Peripl_chor_mut"/>
    <property type="match status" value="1"/>
</dbReference>
<evidence type="ECO:0000259" key="7">
    <source>
        <dbReference type="PROSITE" id="PS51168"/>
    </source>
</evidence>
<dbReference type="InterPro" id="IPR036263">
    <property type="entry name" value="Chorismate_II_sf"/>
</dbReference>
<evidence type="ECO:0000313" key="8">
    <source>
        <dbReference type="EMBL" id="MDN0073498.1"/>
    </source>
</evidence>
<keyword evidence="3 6" id="KW-0732">Signal</keyword>
<dbReference type="GO" id="GO:0004106">
    <property type="term" value="F:chorismate mutase activity"/>
    <property type="evidence" value="ECO:0007669"/>
    <property type="project" value="UniProtKB-EC"/>
</dbReference>
<comment type="function">
    <text evidence="5">Catalyzes the Claisen rearrangement of chorismate to prephenate.</text>
</comment>
<proteinExistence type="predicted"/>
<feature type="chain" id="PRO_5047413505" description="Chorismate mutase" evidence="6">
    <location>
        <begin position="23"/>
        <end position="182"/>
    </location>
</feature>
<dbReference type="SMART" id="SM00830">
    <property type="entry name" value="CM_2"/>
    <property type="match status" value="1"/>
</dbReference>
<feature type="signal peptide" evidence="6">
    <location>
        <begin position="1"/>
        <end position="22"/>
    </location>
</feature>
<comment type="pathway">
    <text evidence="1 5">Metabolic intermediate biosynthesis; prephenate biosynthesis; prephenate from chorismate: step 1/1.</text>
</comment>
<dbReference type="RefSeq" id="WP_289828023.1">
    <property type="nucleotide sequence ID" value="NZ_JAUEDK010000002.1"/>
</dbReference>
<organism evidence="8 9">
    <name type="scientific">Crenobacter oryzisoli</name>
    <dbReference type="NCBI Taxonomy" id="3056844"/>
    <lineage>
        <taxon>Bacteria</taxon>
        <taxon>Pseudomonadati</taxon>
        <taxon>Pseudomonadota</taxon>
        <taxon>Betaproteobacteria</taxon>
        <taxon>Neisseriales</taxon>
        <taxon>Neisseriaceae</taxon>
        <taxon>Crenobacter</taxon>
    </lineage>
</organism>
<protein>
    <recommendedName>
        <fullName evidence="2 5">Chorismate mutase</fullName>
        <ecNumber evidence="2 5">5.4.99.5</ecNumber>
    </recommendedName>
</protein>
<sequence>MNRLAAMMAALVVGLAALPAQAADPRAALVDAVAQRLSVADQVALAKWDSGKAVEDKPREQQVIDGAVARGATLGLERDRVARFFADQIEANKLVQYVLLADWRRAGVAPATPRADLAGAIRPRLDRLQQHLLQLLTETGALRRQPDCRERFAQLAGAYVRQHDSDALYAIALDRALINVCE</sequence>
<dbReference type="PROSITE" id="PS51168">
    <property type="entry name" value="CHORISMATE_MUT_2"/>
    <property type="match status" value="1"/>
</dbReference>
<dbReference type="EC" id="5.4.99.5" evidence="2 5"/>
<dbReference type="InterPro" id="IPR002701">
    <property type="entry name" value="CM_II_prokaryot"/>
</dbReference>
<name>A0ABT7XIA0_9NEIS</name>
<evidence type="ECO:0000313" key="9">
    <source>
        <dbReference type="Proteomes" id="UP001168540"/>
    </source>
</evidence>
<dbReference type="Gene3D" id="1.20.59.10">
    <property type="entry name" value="Chorismate mutase"/>
    <property type="match status" value="1"/>
</dbReference>
<keyword evidence="4 5" id="KW-0413">Isomerase</keyword>
<dbReference type="InterPro" id="IPR036979">
    <property type="entry name" value="CM_dom_sf"/>
</dbReference>
<evidence type="ECO:0000256" key="3">
    <source>
        <dbReference type="ARBA" id="ARBA00022729"/>
    </source>
</evidence>
<evidence type="ECO:0000256" key="1">
    <source>
        <dbReference type="ARBA" id="ARBA00004817"/>
    </source>
</evidence>